<dbReference type="CDD" id="cd02021">
    <property type="entry name" value="GntK"/>
    <property type="match status" value="1"/>
</dbReference>
<dbReference type="GO" id="GO:0005737">
    <property type="term" value="C:cytoplasm"/>
    <property type="evidence" value="ECO:0007669"/>
    <property type="project" value="TreeGrafter"/>
</dbReference>
<comment type="similarity">
    <text evidence="2 10">Belongs to the gluconokinase GntK/GntV family.</text>
</comment>
<comment type="catalytic activity">
    <reaction evidence="9 10">
        <text>D-gluconate + ATP = 6-phospho-D-gluconate + ADP + H(+)</text>
        <dbReference type="Rhea" id="RHEA:19433"/>
        <dbReference type="ChEBI" id="CHEBI:15378"/>
        <dbReference type="ChEBI" id="CHEBI:18391"/>
        <dbReference type="ChEBI" id="CHEBI:30616"/>
        <dbReference type="ChEBI" id="CHEBI:58759"/>
        <dbReference type="ChEBI" id="CHEBI:456216"/>
        <dbReference type="EC" id="2.7.1.12"/>
    </reaction>
</comment>
<dbReference type="NCBIfam" id="NF008583">
    <property type="entry name" value="PRK11545.1"/>
    <property type="match status" value="1"/>
</dbReference>
<evidence type="ECO:0000256" key="3">
    <source>
        <dbReference type="ARBA" id="ARBA00012054"/>
    </source>
</evidence>
<dbReference type="SUPFAM" id="SSF52540">
    <property type="entry name" value="P-loop containing nucleoside triphosphate hydrolases"/>
    <property type="match status" value="1"/>
</dbReference>
<dbReference type="Proteomes" id="UP001228139">
    <property type="component" value="Chromosome"/>
</dbReference>
<evidence type="ECO:0000256" key="10">
    <source>
        <dbReference type="RuleBase" id="RU363066"/>
    </source>
</evidence>
<dbReference type="InterPro" id="IPR006001">
    <property type="entry name" value="Therm_gnt_kin"/>
</dbReference>
<evidence type="ECO:0000256" key="8">
    <source>
        <dbReference type="ARBA" id="ARBA00023064"/>
    </source>
</evidence>
<evidence type="ECO:0000259" key="11">
    <source>
        <dbReference type="Pfam" id="PF01583"/>
    </source>
</evidence>
<sequence>MSNQHHRIYVVMGVSGSGKSAVAASVARQLSAGMLDGDFLHPRDNIQKMAAGMALDDGDRAPWLSALNDAAFAMQRTNSVSIIVCSALKKHYRDRLRAGNSNLSFIYLHGDFPVIEARLAARSGHFFKTQMLVSQFAALEQPGAEESDVKIIDINQPLEQVIADAVEHIQHFQPQEACA</sequence>
<evidence type="ECO:0000256" key="9">
    <source>
        <dbReference type="ARBA" id="ARBA00048090"/>
    </source>
</evidence>
<accession>A0AA50DIQ2</accession>
<dbReference type="Pfam" id="PF01583">
    <property type="entry name" value="APS_kinase"/>
    <property type="match status" value="1"/>
</dbReference>
<evidence type="ECO:0000256" key="5">
    <source>
        <dbReference type="ARBA" id="ARBA00022741"/>
    </source>
</evidence>
<feature type="domain" description="APS kinase" evidence="11">
    <location>
        <begin position="11"/>
        <end position="119"/>
    </location>
</feature>
<name>A0AA50DIQ2_9GAMM</name>
<dbReference type="NCBIfam" id="TIGR01313">
    <property type="entry name" value="therm_gnt_kin"/>
    <property type="match status" value="1"/>
</dbReference>
<evidence type="ECO:0000256" key="4">
    <source>
        <dbReference type="ARBA" id="ARBA00022679"/>
    </source>
</evidence>
<evidence type="ECO:0000256" key="2">
    <source>
        <dbReference type="ARBA" id="ARBA00008420"/>
    </source>
</evidence>
<keyword evidence="4 10" id="KW-0808">Transferase</keyword>
<evidence type="ECO:0000256" key="6">
    <source>
        <dbReference type="ARBA" id="ARBA00022777"/>
    </source>
</evidence>
<keyword evidence="6 10" id="KW-0418">Kinase</keyword>
<gene>
    <name evidence="12" type="primary">gntK</name>
    <name evidence="12" type="ORF">Q3V30_19760</name>
</gene>
<dbReference type="InterPro" id="IPR059117">
    <property type="entry name" value="APS_kinase_dom"/>
</dbReference>
<keyword evidence="7 10" id="KW-0067">ATP-binding</keyword>
<organism evidence="12 13">
    <name type="scientific">Erwinia pyri</name>
    <dbReference type="NCBI Taxonomy" id="3062598"/>
    <lineage>
        <taxon>Bacteria</taxon>
        <taxon>Pseudomonadati</taxon>
        <taxon>Pseudomonadota</taxon>
        <taxon>Gammaproteobacteria</taxon>
        <taxon>Enterobacterales</taxon>
        <taxon>Erwiniaceae</taxon>
        <taxon>Erwinia</taxon>
    </lineage>
</organism>
<keyword evidence="8" id="KW-0311">Gluconate utilization</keyword>
<dbReference type="PANTHER" id="PTHR43442:SF1">
    <property type="entry name" value="THERMORESISTANT GLUCONOKINASE"/>
    <property type="match status" value="1"/>
</dbReference>
<proteinExistence type="inferred from homology"/>
<dbReference type="EC" id="2.7.1.12" evidence="3 10"/>
<dbReference type="GO" id="GO:0005524">
    <property type="term" value="F:ATP binding"/>
    <property type="evidence" value="ECO:0007669"/>
    <property type="project" value="UniProtKB-KW"/>
</dbReference>
<dbReference type="FunFam" id="3.40.50.300:FF:000522">
    <property type="entry name" value="Gluconokinase"/>
    <property type="match status" value="1"/>
</dbReference>
<dbReference type="Gene3D" id="3.40.50.300">
    <property type="entry name" value="P-loop containing nucleotide triphosphate hydrolases"/>
    <property type="match status" value="1"/>
</dbReference>
<reference evidence="12 13" key="1">
    <citation type="submission" date="2023-07" db="EMBL/GenBank/DDBJ databases">
        <title>Pathogenic bacteria of pear tree diseases.</title>
        <authorList>
            <person name="Zhang Z."/>
            <person name="He L."/>
            <person name="Huang R."/>
        </authorList>
    </citation>
    <scope>NUCLEOTIDE SEQUENCE [LARGE SCALE GENOMIC DNA]</scope>
    <source>
        <strain evidence="12 13">DE2</strain>
    </source>
</reference>
<evidence type="ECO:0000256" key="1">
    <source>
        <dbReference type="ARBA" id="ARBA00004761"/>
    </source>
</evidence>
<keyword evidence="13" id="KW-1185">Reference proteome</keyword>
<dbReference type="GO" id="GO:0046316">
    <property type="term" value="F:gluconokinase activity"/>
    <property type="evidence" value="ECO:0007669"/>
    <property type="project" value="UniProtKB-EC"/>
</dbReference>
<evidence type="ECO:0000313" key="13">
    <source>
        <dbReference type="Proteomes" id="UP001228139"/>
    </source>
</evidence>
<comment type="pathway">
    <text evidence="1">Carbohydrate acid metabolism.</text>
</comment>
<dbReference type="RefSeq" id="WP_306208731.1">
    <property type="nucleotide sequence ID" value="NZ_CP132353.1"/>
</dbReference>
<dbReference type="EMBL" id="CP132353">
    <property type="protein sequence ID" value="WLS78654.1"/>
    <property type="molecule type" value="Genomic_DNA"/>
</dbReference>
<dbReference type="KEGG" id="epi:Q3V30_19760"/>
<dbReference type="AlphaFoldDB" id="A0AA50DIQ2"/>
<keyword evidence="5 10" id="KW-0547">Nucleotide-binding</keyword>
<dbReference type="GO" id="GO:0019521">
    <property type="term" value="P:D-gluconate metabolic process"/>
    <property type="evidence" value="ECO:0007669"/>
    <property type="project" value="UniProtKB-KW"/>
</dbReference>
<evidence type="ECO:0000313" key="12">
    <source>
        <dbReference type="EMBL" id="WLS78654.1"/>
    </source>
</evidence>
<evidence type="ECO:0000256" key="7">
    <source>
        <dbReference type="ARBA" id="ARBA00022840"/>
    </source>
</evidence>
<dbReference type="InterPro" id="IPR027417">
    <property type="entry name" value="P-loop_NTPase"/>
</dbReference>
<protein>
    <recommendedName>
        <fullName evidence="3 10">Gluconokinase</fullName>
        <ecNumber evidence="3 10">2.7.1.12</ecNumber>
    </recommendedName>
</protein>
<dbReference type="PANTHER" id="PTHR43442">
    <property type="entry name" value="GLUCONOKINASE-RELATED"/>
    <property type="match status" value="1"/>
</dbReference>